<dbReference type="EMBL" id="MSBD01000048">
    <property type="protein sequence ID" value="ORN26236.1"/>
    <property type="molecule type" value="Genomic_DNA"/>
</dbReference>
<evidence type="ECO:0000313" key="6">
    <source>
        <dbReference type="Proteomes" id="UP000193009"/>
    </source>
</evidence>
<accession>A0A1X1FCS6</accession>
<dbReference type="Gene3D" id="3.20.20.80">
    <property type="entry name" value="Glycosidases"/>
    <property type="match status" value="1"/>
</dbReference>
<name>A0A1X1FCS6_9LACO</name>
<reference evidence="5 6" key="1">
    <citation type="journal article" date="2017" name="Front. Microbiol.">
        <title>The Histidine Decarboxylase Gene Cluster of Lactobacillus parabuchneri Was Gained by Horizontal Gene Transfer and Is Mobile within the Species.</title>
        <authorList>
            <person name="Wuthrich D."/>
            <person name="Berthoud H."/>
            <person name="Wechsler D."/>
            <person name="Eugster E."/>
            <person name="Irmler S."/>
            <person name="Bruggmann R."/>
        </authorList>
    </citation>
    <scope>NUCLEOTIDE SEQUENCE [LARGE SCALE GENOMIC DNA]</scope>
    <source>
        <strain evidence="5 6">FAM23169</strain>
    </source>
</reference>
<dbReference type="Pfam" id="PF01183">
    <property type="entry name" value="Glyco_hydro_25"/>
    <property type="match status" value="1"/>
</dbReference>
<protein>
    <recommendedName>
        <fullName evidence="4">Lysozyme</fullName>
        <ecNumber evidence="4">3.2.1.17</ecNumber>
    </recommendedName>
</protein>
<evidence type="ECO:0000256" key="3">
    <source>
        <dbReference type="ARBA" id="ARBA00023295"/>
    </source>
</evidence>
<dbReference type="InterPro" id="IPR008270">
    <property type="entry name" value="Glyco_hydro_25_AS"/>
</dbReference>
<dbReference type="GO" id="GO:0009253">
    <property type="term" value="P:peptidoglycan catabolic process"/>
    <property type="evidence" value="ECO:0007669"/>
    <property type="project" value="InterPro"/>
</dbReference>
<dbReference type="GO" id="GO:0016998">
    <property type="term" value="P:cell wall macromolecule catabolic process"/>
    <property type="evidence" value="ECO:0007669"/>
    <property type="project" value="InterPro"/>
</dbReference>
<dbReference type="OrthoDB" id="2312598at2"/>
<organism evidence="5 6">
    <name type="scientific">Lentilactobacillus parabuchneri</name>
    <dbReference type="NCBI Taxonomy" id="152331"/>
    <lineage>
        <taxon>Bacteria</taxon>
        <taxon>Bacillati</taxon>
        <taxon>Bacillota</taxon>
        <taxon>Bacilli</taxon>
        <taxon>Lactobacillales</taxon>
        <taxon>Lactobacillaceae</taxon>
        <taxon>Lentilactobacillus</taxon>
    </lineage>
</organism>
<comment type="catalytic activity">
    <reaction evidence="4">
        <text>Hydrolysis of (1-&gt;4)-beta-linkages between N-acetylmuramic acid and N-acetyl-D-glucosamine residues in a peptidoglycan and between N-acetyl-D-glucosamine residues in chitodextrins.</text>
        <dbReference type="EC" id="3.2.1.17"/>
    </reaction>
</comment>
<keyword evidence="3 4" id="KW-0326">Glycosidase</keyword>
<dbReference type="PROSITE" id="PS51904">
    <property type="entry name" value="GLYCOSYL_HYDROL_F25_2"/>
    <property type="match status" value="1"/>
</dbReference>
<comment type="caution">
    <text evidence="5">The sequence shown here is derived from an EMBL/GenBank/DDBJ whole genome shotgun (WGS) entry which is preliminary data.</text>
</comment>
<dbReference type="EC" id="3.2.1.17" evidence="4"/>
<dbReference type="InterPro" id="IPR017853">
    <property type="entry name" value="GH"/>
</dbReference>
<keyword evidence="2 4" id="KW-0378">Hydrolase</keyword>
<dbReference type="InterPro" id="IPR002053">
    <property type="entry name" value="Glyco_hydro_25"/>
</dbReference>
<dbReference type="PANTHER" id="PTHR34135">
    <property type="entry name" value="LYSOZYME"/>
    <property type="match status" value="1"/>
</dbReference>
<comment type="similarity">
    <text evidence="1 4">Belongs to the glycosyl hydrolase 25 family.</text>
</comment>
<dbReference type="Proteomes" id="UP000193009">
    <property type="component" value="Unassembled WGS sequence"/>
</dbReference>
<sequence length="274" mass="30661">MPKIVIDLASYQGSSVSYFKTFKAHGVDAAMVKLTEGTNYLNPKASAQVTNAYKVFGAVGAYHFFHGNGTAEARYFLAWVRKFGLDKSTVLAIDVEASGLPYNTTPQVNVFLRYLINAGYKNVITYGSGSWFNSGRIKRSELIDKHIWVAAYGVSQPGVANANSWQFTDDFKGLKVDASYDFDGSLSGSKTSEKPSYYVTPGLYQVRLKWLPVYNGLDFKKSGKRYTRYGTGSRFWATPVKYGKITRLHINGQGYVSSNKWYVKFLKKAKPKIK</sequence>
<dbReference type="PANTHER" id="PTHR34135:SF2">
    <property type="entry name" value="LYSOZYME"/>
    <property type="match status" value="1"/>
</dbReference>
<dbReference type="STRING" id="152331.FAM21731_02213"/>
<dbReference type="RefSeq" id="WP_084989013.1">
    <property type="nucleotide sequence ID" value="NZ_JAQKGT010000001.1"/>
</dbReference>
<evidence type="ECO:0000256" key="2">
    <source>
        <dbReference type="ARBA" id="ARBA00022801"/>
    </source>
</evidence>
<evidence type="ECO:0000256" key="4">
    <source>
        <dbReference type="RuleBase" id="RU361176"/>
    </source>
</evidence>
<keyword evidence="6" id="KW-1185">Reference proteome</keyword>
<dbReference type="GO" id="GO:0016052">
    <property type="term" value="P:carbohydrate catabolic process"/>
    <property type="evidence" value="ECO:0007669"/>
    <property type="project" value="TreeGrafter"/>
</dbReference>
<dbReference type="InterPro" id="IPR018077">
    <property type="entry name" value="Glyco_hydro_fam25_subgr"/>
</dbReference>
<dbReference type="GO" id="GO:0003796">
    <property type="term" value="F:lysozyme activity"/>
    <property type="evidence" value="ECO:0007669"/>
    <property type="project" value="UniProtKB-EC"/>
</dbReference>
<dbReference type="AlphaFoldDB" id="A0A1X1FCS6"/>
<dbReference type="PROSITE" id="PS00953">
    <property type="entry name" value="GLYCOSYL_HYDROL_F25_1"/>
    <property type="match status" value="1"/>
</dbReference>
<proteinExistence type="inferred from homology"/>
<dbReference type="SMART" id="SM00641">
    <property type="entry name" value="Glyco_25"/>
    <property type="match status" value="1"/>
</dbReference>
<evidence type="ECO:0000313" key="5">
    <source>
        <dbReference type="EMBL" id="ORN26236.1"/>
    </source>
</evidence>
<evidence type="ECO:0000256" key="1">
    <source>
        <dbReference type="ARBA" id="ARBA00010646"/>
    </source>
</evidence>
<dbReference type="SUPFAM" id="SSF51445">
    <property type="entry name" value="(Trans)glycosidases"/>
    <property type="match status" value="1"/>
</dbReference>
<gene>
    <name evidence="5" type="ORF">FAM23169_02136</name>
</gene>